<dbReference type="EMBL" id="FZOF01000012">
    <property type="protein sequence ID" value="SNT01716.1"/>
    <property type="molecule type" value="Genomic_DNA"/>
</dbReference>
<protein>
    <recommendedName>
        <fullName evidence="4">Tetratricopeptide repeat protein</fullName>
    </recommendedName>
</protein>
<feature type="region of interest" description="Disordered" evidence="1">
    <location>
        <begin position="89"/>
        <end position="116"/>
    </location>
</feature>
<accession>A0A239J6R4</accession>
<evidence type="ECO:0008006" key="4">
    <source>
        <dbReference type="Google" id="ProtNLM"/>
    </source>
</evidence>
<name>A0A239J6R4_9ACTN</name>
<dbReference type="Gene3D" id="1.25.40.10">
    <property type="entry name" value="Tetratricopeptide repeat domain"/>
    <property type="match status" value="1"/>
</dbReference>
<dbReference type="AlphaFoldDB" id="A0A239J6R4"/>
<proteinExistence type="predicted"/>
<keyword evidence="3" id="KW-1185">Reference proteome</keyword>
<evidence type="ECO:0000313" key="2">
    <source>
        <dbReference type="EMBL" id="SNT01716.1"/>
    </source>
</evidence>
<dbReference type="Proteomes" id="UP000198280">
    <property type="component" value="Unassembled WGS sequence"/>
</dbReference>
<sequence length="448" mass="48291">MHSSPSTPNTAFRRLRGDRSPGEFAAAVRRAGRDIGEQVSCDARYIGRVESGEIRCPNYAYERVFRHMFPGRDLADMGFEPRELVRGRRVPAAAAPRPVPRPAPRPSPYETEPDEESDVLRRAFMTGGPAAIATTLMLGPAAAAETVHKVGRPQARAVRAAVREIRLHDDRHGAGALYRQAGHSLGAAYRLLDEGSYSQAVAEDLMGGAGELAISVGWLAHDSGRLADARSFYGEALATARMAGDRALESHAFCNASFLARDAGRSREAVRAAQAAQQAARHLGSPRLLSLLALREAGGWAGLGDRTGCERALARAHTLFGRGPCAADPEWMTFYGEAELSGLEAQSWSALGDHHRAAEHARRAVGLQAPHFTRNAALYTAELANNLASARRVDEATDAGIRVLDLLGGVQSPRVRGMLSSAAQTLQPYSRRPDVAEFLRRQAESRPA</sequence>
<reference evidence="2 3" key="1">
    <citation type="submission" date="2017-06" db="EMBL/GenBank/DDBJ databases">
        <authorList>
            <person name="Kim H.J."/>
            <person name="Triplett B.A."/>
        </authorList>
    </citation>
    <scope>NUCLEOTIDE SEQUENCE [LARGE SCALE GENOMIC DNA]</scope>
    <source>
        <strain evidence="2 3">CGMCC 4.1858</strain>
    </source>
</reference>
<feature type="compositionally biased region" description="Pro residues" evidence="1">
    <location>
        <begin position="97"/>
        <end position="107"/>
    </location>
</feature>
<dbReference type="InterPro" id="IPR011990">
    <property type="entry name" value="TPR-like_helical_dom_sf"/>
</dbReference>
<dbReference type="OrthoDB" id="4868041at2"/>
<dbReference type="RefSeq" id="WP_089225888.1">
    <property type="nucleotide sequence ID" value="NZ_FZOF01000012.1"/>
</dbReference>
<organism evidence="2 3">
    <name type="scientific">Actinacidiphila glaucinigra</name>
    <dbReference type="NCBI Taxonomy" id="235986"/>
    <lineage>
        <taxon>Bacteria</taxon>
        <taxon>Bacillati</taxon>
        <taxon>Actinomycetota</taxon>
        <taxon>Actinomycetes</taxon>
        <taxon>Kitasatosporales</taxon>
        <taxon>Streptomycetaceae</taxon>
        <taxon>Actinacidiphila</taxon>
    </lineage>
</organism>
<gene>
    <name evidence="2" type="ORF">SAMN05216252_112121</name>
</gene>
<evidence type="ECO:0000256" key="1">
    <source>
        <dbReference type="SAM" id="MobiDB-lite"/>
    </source>
</evidence>
<evidence type="ECO:0000313" key="3">
    <source>
        <dbReference type="Proteomes" id="UP000198280"/>
    </source>
</evidence>